<protein>
    <recommendedName>
        <fullName evidence="6">RING-type domain-containing protein</fullName>
    </recommendedName>
</protein>
<dbReference type="EMBL" id="MU006782">
    <property type="protein sequence ID" value="KAF2642220.1"/>
    <property type="molecule type" value="Genomic_DNA"/>
</dbReference>
<evidence type="ECO:0000256" key="1">
    <source>
        <dbReference type="ARBA" id="ARBA00022723"/>
    </source>
</evidence>
<dbReference type="GO" id="GO:0016567">
    <property type="term" value="P:protein ubiquitination"/>
    <property type="evidence" value="ECO:0007669"/>
    <property type="project" value="TreeGrafter"/>
</dbReference>
<keyword evidence="8" id="KW-1185">Reference proteome</keyword>
<evidence type="ECO:0000259" key="6">
    <source>
        <dbReference type="PROSITE" id="PS50089"/>
    </source>
</evidence>
<dbReference type="GO" id="GO:0008270">
    <property type="term" value="F:zinc ion binding"/>
    <property type="evidence" value="ECO:0007669"/>
    <property type="project" value="UniProtKB-KW"/>
</dbReference>
<keyword evidence="1" id="KW-0479">Metal-binding</keyword>
<dbReference type="Gene3D" id="3.30.40.10">
    <property type="entry name" value="Zinc/RING finger domain, C3HC4 (zinc finger)"/>
    <property type="match status" value="1"/>
</dbReference>
<gene>
    <name evidence="7" type="ORF">P280DRAFT_506639</name>
</gene>
<dbReference type="Proteomes" id="UP000799753">
    <property type="component" value="Unassembled WGS sequence"/>
</dbReference>
<dbReference type="OrthoDB" id="5396564at2759"/>
<dbReference type="PANTHER" id="PTHR45969">
    <property type="entry name" value="RING ZINC FINGER PROTEIN-RELATED"/>
    <property type="match status" value="1"/>
</dbReference>
<feature type="compositionally biased region" description="Low complexity" evidence="5">
    <location>
        <begin position="16"/>
        <end position="25"/>
    </location>
</feature>
<dbReference type="PANTHER" id="PTHR45969:SF69">
    <property type="entry name" value="FINGER DOMAIN PROTEIN, PUTATIVE (AFU_ORTHOLOGUE AFUA_3G12190)-RELATED"/>
    <property type="match status" value="1"/>
</dbReference>
<dbReference type="SMART" id="SM00184">
    <property type="entry name" value="RING"/>
    <property type="match status" value="1"/>
</dbReference>
<dbReference type="AlphaFoldDB" id="A0A6A6S3T1"/>
<feature type="domain" description="RING-type" evidence="6">
    <location>
        <begin position="28"/>
        <end position="73"/>
    </location>
</feature>
<evidence type="ECO:0000256" key="3">
    <source>
        <dbReference type="ARBA" id="ARBA00022833"/>
    </source>
</evidence>
<keyword evidence="3" id="KW-0862">Zinc</keyword>
<dbReference type="Pfam" id="PF13639">
    <property type="entry name" value="zf-RING_2"/>
    <property type="match status" value="1"/>
</dbReference>
<feature type="compositionally biased region" description="Polar residues" evidence="5">
    <location>
        <begin position="366"/>
        <end position="381"/>
    </location>
</feature>
<feature type="compositionally biased region" description="Acidic residues" evidence="5">
    <location>
        <begin position="195"/>
        <end position="216"/>
    </location>
</feature>
<dbReference type="SUPFAM" id="SSF57850">
    <property type="entry name" value="RING/U-box"/>
    <property type="match status" value="1"/>
</dbReference>
<dbReference type="InterPro" id="IPR013083">
    <property type="entry name" value="Znf_RING/FYVE/PHD"/>
</dbReference>
<feature type="compositionally biased region" description="Polar residues" evidence="5">
    <location>
        <begin position="233"/>
        <end position="245"/>
    </location>
</feature>
<reference evidence="7" key="1">
    <citation type="journal article" date="2020" name="Stud. Mycol.">
        <title>101 Dothideomycetes genomes: a test case for predicting lifestyles and emergence of pathogens.</title>
        <authorList>
            <person name="Haridas S."/>
            <person name="Albert R."/>
            <person name="Binder M."/>
            <person name="Bloem J."/>
            <person name="Labutti K."/>
            <person name="Salamov A."/>
            <person name="Andreopoulos B."/>
            <person name="Baker S."/>
            <person name="Barry K."/>
            <person name="Bills G."/>
            <person name="Bluhm B."/>
            <person name="Cannon C."/>
            <person name="Castanera R."/>
            <person name="Culley D."/>
            <person name="Daum C."/>
            <person name="Ezra D."/>
            <person name="Gonzalez J."/>
            <person name="Henrissat B."/>
            <person name="Kuo A."/>
            <person name="Liang C."/>
            <person name="Lipzen A."/>
            <person name="Lutzoni F."/>
            <person name="Magnuson J."/>
            <person name="Mondo S."/>
            <person name="Nolan M."/>
            <person name="Ohm R."/>
            <person name="Pangilinan J."/>
            <person name="Park H.-J."/>
            <person name="Ramirez L."/>
            <person name="Alfaro M."/>
            <person name="Sun H."/>
            <person name="Tritt A."/>
            <person name="Yoshinaga Y."/>
            <person name="Zwiers L.-H."/>
            <person name="Turgeon B."/>
            <person name="Goodwin S."/>
            <person name="Spatafora J."/>
            <person name="Crous P."/>
            <person name="Grigoriev I."/>
        </authorList>
    </citation>
    <scope>NUCLEOTIDE SEQUENCE</scope>
    <source>
        <strain evidence="7">CBS 473.64</strain>
    </source>
</reference>
<dbReference type="InterPro" id="IPR001841">
    <property type="entry name" value="Znf_RING"/>
</dbReference>
<proteinExistence type="predicted"/>
<evidence type="ECO:0000313" key="8">
    <source>
        <dbReference type="Proteomes" id="UP000799753"/>
    </source>
</evidence>
<dbReference type="GO" id="GO:0061630">
    <property type="term" value="F:ubiquitin protein ligase activity"/>
    <property type="evidence" value="ECO:0007669"/>
    <property type="project" value="TreeGrafter"/>
</dbReference>
<evidence type="ECO:0000313" key="7">
    <source>
        <dbReference type="EMBL" id="KAF2642220.1"/>
    </source>
</evidence>
<accession>A0A6A6S3T1</accession>
<feature type="region of interest" description="Disordered" evidence="5">
    <location>
        <begin position="174"/>
        <end position="381"/>
    </location>
</feature>
<feature type="region of interest" description="Disordered" evidence="5">
    <location>
        <begin position="1"/>
        <end position="25"/>
    </location>
</feature>
<evidence type="ECO:0000256" key="2">
    <source>
        <dbReference type="ARBA" id="ARBA00022771"/>
    </source>
</evidence>
<feature type="compositionally biased region" description="Low complexity" evidence="5">
    <location>
        <begin position="282"/>
        <end position="293"/>
    </location>
</feature>
<sequence>MPPLPRDPDDFTDNLTPAPSSADTSSPCTICMDTYDGSHRAVQLPCSHVFGRNCISEWANSRAENSNACPICRAPLYDDGRPTAQERQEDADQAVRMVRDYDAFESELPGRLGGARVYGGGFFFPSRSGPGDFSRTGPRSPPSPGFMNYGRGDLMGSLVEDFFGGTFPVHHEVRSTADGGRRGRHQVHRSVQVHDDDDENYDSSDDDEDYDSSDSYDDTRNHPIPSRPPQRGQIRSPSPLYNQGHTPAHRAIPPLHRGPLRSGRPDRDALARAALSREPQGRASAAADRAANSARERQERERAALSRTREHERQIAARERQEAIMRPPGQTITDYARRLGTLSLNDSSPPPLRSRDRGPAAAGRDTGTNRMTANSSDASSDTLWTDLTSHALGPDFFSTLWATIHTRDRPRYEQANMTLTSRTQVSLLRTLEGVLKHYRDRNPDTSMFAAYYDLVRAARIRAADNGGGDVAPAADPRNWVIRHLIKLICTMCKVSVVLPLSAIDNAALFAQIVDRVQDQPFDWRTLNRAVERLDTALAPLLQMLALMLMVASPPELARRLGSANFRGQPSGTLLRRAVNMRRCFQGLGQAEAFRGVNGRGARIAQVFFD</sequence>
<feature type="compositionally biased region" description="Basic and acidic residues" evidence="5">
    <location>
        <begin position="294"/>
        <end position="323"/>
    </location>
</feature>
<evidence type="ECO:0000256" key="5">
    <source>
        <dbReference type="SAM" id="MobiDB-lite"/>
    </source>
</evidence>
<organism evidence="7 8">
    <name type="scientific">Massarina eburnea CBS 473.64</name>
    <dbReference type="NCBI Taxonomy" id="1395130"/>
    <lineage>
        <taxon>Eukaryota</taxon>
        <taxon>Fungi</taxon>
        <taxon>Dikarya</taxon>
        <taxon>Ascomycota</taxon>
        <taxon>Pezizomycotina</taxon>
        <taxon>Dothideomycetes</taxon>
        <taxon>Pleosporomycetidae</taxon>
        <taxon>Pleosporales</taxon>
        <taxon>Massarineae</taxon>
        <taxon>Massarinaceae</taxon>
        <taxon>Massarina</taxon>
    </lineage>
</organism>
<dbReference type="PROSITE" id="PS50089">
    <property type="entry name" value="ZF_RING_2"/>
    <property type="match status" value="1"/>
</dbReference>
<name>A0A6A6S3T1_9PLEO</name>
<keyword evidence="2 4" id="KW-0863">Zinc-finger</keyword>
<evidence type="ECO:0000256" key="4">
    <source>
        <dbReference type="PROSITE-ProRule" id="PRU00175"/>
    </source>
</evidence>